<gene>
    <name evidence="3" type="ordered locus">Halhy_1104</name>
</gene>
<organism evidence="3 4">
    <name type="scientific">Haliscomenobacter hydrossis (strain ATCC 27775 / DSM 1100 / LMG 10767 / O)</name>
    <dbReference type="NCBI Taxonomy" id="760192"/>
    <lineage>
        <taxon>Bacteria</taxon>
        <taxon>Pseudomonadati</taxon>
        <taxon>Bacteroidota</taxon>
        <taxon>Saprospiria</taxon>
        <taxon>Saprospirales</taxon>
        <taxon>Haliscomenobacteraceae</taxon>
        <taxon>Haliscomenobacter</taxon>
    </lineage>
</organism>
<dbReference type="Gene3D" id="2.60.40.10">
    <property type="entry name" value="Immunoglobulins"/>
    <property type="match status" value="3"/>
</dbReference>
<dbReference type="PROSITE" id="PS50835">
    <property type="entry name" value="IG_LIKE"/>
    <property type="match status" value="1"/>
</dbReference>
<feature type="domain" description="Ig-like" evidence="2">
    <location>
        <begin position="1168"/>
        <end position="1309"/>
    </location>
</feature>
<evidence type="ECO:0000313" key="3">
    <source>
        <dbReference type="EMBL" id="AEE49002.1"/>
    </source>
</evidence>
<dbReference type="KEGG" id="hhy:Halhy_1104"/>
<dbReference type="HOGENOM" id="CLU_235885_0_0_10"/>
<feature type="signal peptide" evidence="1">
    <location>
        <begin position="1"/>
        <end position="27"/>
    </location>
</feature>
<dbReference type="Proteomes" id="UP000008461">
    <property type="component" value="Chromosome"/>
</dbReference>
<dbReference type="InterPro" id="IPR026341">
    <property type="entry name" value="T9SS_type_B"/>
</dbReference>
<dbReference type="eggNOG" id="COG4886">
    <property type="taxonomic scope" value="Bacteria"/>
</dbReference>
<dbReference type="Pfam" id="PF00963">
    <property type="entry name" value="Cohesin"/>
    <property type="match status" value="1"/>
</dbReference>
<protein>
    <submittedName>
        <fullName evidence="3">Cellulosome anchoring protein cohesin region</fullName>
    </submittedName>
</protein>
<proteinExistence type="predicted"/>
<dbReference type="GO" id="GO:0030246">
    <property type="term" value="F:carbohydrate binding"/>
    <property type="evidence" value="ECO:0007669"/>
    <property type="project" value="InterPro"/>
</dbReference>
<dbReference type="InterPro" id="IPR008965">
    <property type="entry name" value="CBM2/CBM3_carb-bd_dom_sf"/>
</dbReference>
<dbReference type="Pfam" id="PF13585">
    <property type="entry name" value="CHU_C"/>
    <property type="match status" value="1"/>
</dbReference>
<dbReference type="Pfam" id="PF17963">
    <property type="entry name" value="Big_9"/>
    <property type="match status" value="1"/>
</dbReference>
<dbReference type="InterPro" id="IPR035986">
    <property type="entry name" value="PKD_dom_sf"/>
</dbReference>
<dbReference type="InterPro" id="IPR002102">
    <property type="entry name" value="Cohesin_dom"/>
</dbReference>
<dbReference type="SUPFAM" id="SSF49299">
    <property type="entry name" value="PKD domain"/>
    <property type="match status" value="1"/>
</dbReference>
<dbReference type="eggNOG" id="COG1470">
    <property type="taxonomic scope" value="Bacteria"/>
</dbReference>
<keyword evidence="4" id="KW-1185">Reference proteome</keyword>
<accession>F4KRL3</accession>
<dbReference type="SUPFAM" id="SSF49384">
    <property type="entry name" value="Carbohydrate-binding domain"/>
    <property type="match status" value="1"/>
</dbReference>
<keyword evidence="1" id="KW-0732">Signal</keyword>
<feature type="chain" id="PRO_5003316982" evidence="1">
    <location>
        <begin position="28"/>
        <end position="1897"/>
    </location>
</feature>
<dbReference type="Gene3D" id="2.60.40.3440">
    <property type="match status" value="1"/>
</dbReference>
<dbReference type="eggNOG" id="COG3291">
    <property type="taxonomic scope" value="Bacteria"/>
</dbReference>
<sequence length="1897" mass="199741">MSQIHSSMKKILALLGFILAVQLTAWAQGPSFNFSSAVKNTDEEVCIKVTVKDFTDITSLKFPIFWDSTILEFKEVRPTAELPGLDVSDFDPSRSKSGLLFLNWSPGACNSTNSITKNDGVTIFEVCFKVIGKYGQASSVGLSEDRDFIGDIDPIIIGRFNGSGNCVSIGYNRESAIGDVAVGVRPIRLFASEASGSSGEIVFINVRVSGFDKLTSFQFSMNYDTTLLEFNNVLPLENLTNLSSSSFGRPNDPAGNIDKGNLTVSWSFVESQGITLTDSTAIFQVFFKIIGPCGSDAAAVVFSDIPTKKEAINTVREGEIIPIIGQPTYVNISPCDPPGLKLAVNCGVPVQINQEVCVKISAPEGMSTINTLNFLTEWNANTLQFTKINNINNKIPGFSESFFNKANVANGVLGLNWVAPGTTSATLNPGETLFEVCFKAVGLSGTLSPTDSILEAPVQLNRNTAVITRRGSVLNIGLAPRNCEVQIIQPAGVRIVLSAGNGKPGDEICTDVTVGNFKDVIDLQFSLSWEPADISFTEIKNLNTTALPGLSLASNFSLVGVDGGALSFDYTSATPRTVLDGTVIFQVCYDITGQSPGELGTQDNCDNNIEVVDLPLEREAILSTSNGKNVGITGAPTNVCILNPTGFFLLMGQNKGYSKDTVCVDFNVENFKNVTSTQFTVNWPTDLKFVSATPASGITGLVLNNSSAPVGVLTVDFSDPAGRTLLDSATLFTMCFELIGAVNECHKIDINNTPNPSVTTLDGVGSVFPKAGEVCIQDTILLVDTLITIASCPGQRNGTIEVKTQGGTGDVFYLWEALDQNAGTVPLQFTPKAINLPAGRVQLRTFDSRKPNPIVRIDTFMIGENSVVPSADAGRDTIKGCIGALRLNAKAGPGTNLIYNWSALTGSISGGTDRLFTVVDEPGSYVFTVLDRTTGCAGKDTIEVRNAATPNADAGNDILLDCKADTLRLDGSKSSQGTTLKYKWSGPVGTTIDPSEVNIINPKINAAGFYTLEVRDTVTRCFATDTVEVKSSQTRPNANAGEDLLLGCTGEPVTLDATKSQNNSPAVIYEWLDASNAIISRAQQFNVTTLGTYVLRIVDEANGCLDIDTVLVKPSPDYPTLIGSKDVDISCKTDKPVLTTTVNNAASFKAKWISTDGGQFEAGTDTIPSAIVTAAGTYILTVTNTVSSCVSTDTVVVKVNQTTPTVDAGSGGSLTCTQPSLSLTSTAGGSQNMTLSWTRDGQVVATDSTTIRVTTAGTYIFTARDTLSGCAGIDSVVVAQDANLPQVAFPNVAKINCSTPNLTLTGNVTPANTNYTYAWTTSDGTIVSGGNTISPLVSKAGAYTLQVTNTTTGCIGEGLAQVLADTTAPLAKAGADQVLSCKSDTLTLNGTGSGTGSKITYTWSAQGGGATPSPANALQTKISQAGLYILTVRDTSNGCFRVDSVSITSDKEAPTASIAQAPAITCKTPAVLVSATGSQGAQFQTTWKGPDGQAVAPGANPLEISATQSGVYELTILNTQNSCSTVATTSIADNAQKPTVQAVTPVPIACAGVKVSLNGAGSSTGAGITYKWTVGTGNGTITSDNTLAPQVNAPGTYKLVVSNTENGCTSESTVTVSLDNSLARATAGRDTSTCNDEAPLIGNLPSGTTGQWTSAAGITIEMPSLASTMALGLKEGDNRFIWSLSTAECANYSRDTLRIVRETAPIAANDRLDNFTASAAKPTTTINVVSNDQKISSTAGFVVSVAKDPSLGLIDAINGGSIVYRGLPGRSGSDQFTYQVCNKICVDLCDSASVTIQVKSDNTYQYSVPTGITPNGDGANDEMRFEVLEVQPEQYKDNEIVIFNRWGDIVYRAKPYLNNWRGTNSTGQDLPTGTYYYILRLDIPNGVIIKGDITIVK</sequence>
<dbReference type="InterPro" id="IPR007110">
    <property type="entry name" value="Ig-like_dom"/>
</dbReference>
<dbReference type="InterPro" id="IPR013783">
    <property type="entry name" value="Ig-like_fold"/>
</dbReference>
<dbReference type="GO" id="GO:0000272">
    <property type="term" value="P:polysaccharide catabolic process"/>
    <property type="evidence" value="ECO:0007669"/>
    <property type="project" value="InterPro"/>
</dbReference>
<evidence type="ECO:0000259" key="2">
    <source>
        <dbReference type="PROSITE" id="PS50835"/>
    </source>
</evidence>
<dbReference type="EMBL" id="CP002691">
    <property type="protein sequence ID" value="AEE49002.1"/>
    <property type="molecule type" value="Genomic_DNA"/>
</dbReference>
<evidence type="ECO:0000313" key="4">
    <source>
        <dbReference type="Proteomes" id="UP000008461"/>
    </source>
</evidence>
<dbReference type="CDD" id="cd00146">
    <property type="entry name" value="PKD"/>
    <property type="match status" value="1"/>
</dbReference>
<name>F4KRL3_HALH1</name>
<dbReference type="Gene3D" id="2.60.40.680">
    <property type="match status" value="5"/>
</dbReference>
<evidence type="ECO:0000256" key="1">
    <source>
        <dbReference type="SAM" id="SignalP"/>
    </source>
</evidence>
<reference key="2">
    <citation type="submission" date="2011-04" db="EMBL/GenBank/DDBJ databases">
        <title>Complete sequence of chromosome of Haliscomenobacter hydrossis DSM 1100.</title>
        <authorList>
            <consortium name="US DOE Joint Genome Institute (JGI-PGF)"/>
            <person name="Lucas S."/>
            <person name="Han J."/>
            <person name="Lapidus A."/>
            <person name="Bruce D."/>
            <person name="Goodwin L."/>
            <person name="Pitluck S."/>
            <person name="Peters L."/>
            <person name="Kyrpides N."/>
            <person name="Mavromatis K."/>
            <person name="Ivanova N."/>
            <person name="Ovchinnikova G."/>
            <person name="Pagani I."/>
            <person name="Daligault H."/>
            <person name="Detter J.C."/>
            <person name="Han C."/>
            <person name="Land M."/>
            <person name="Hauser L."/>
            <person name="Markowitz V."/>
            <person name="Cheng J.-F."/>
            <person name="Hugenholtz P."/>
            <person name="Woyke T."/>
            <person name="Wu D."/>
            <person name="Verbarg S."/>
            <person name="Frueling A."/>
            <person name="Brambilla E."/>
            <person name="Klenk H.-P."/>
            <person name="Eisen J.A."/>
        </authorList>
    </citation>
    <scope>NUCLEOTIDE SEQUENCE</scope>
    <source>
        <strain>DSM 1100</strain>
    </source>
</reference>
<dbReference type="NCBIfam" id="TIGR04131">
    <property type="entry name" value="Bac_Flav_CTERM"/>
    <property type="match status" value="1"/>
</dbReference>
<dbReference type="STRING" id="760192.Halhy_1104"/>
<reference evidence="3 4" key="1">
    <citation type="journal article" date="2011" name="Stand. Genomic Sci.">
        <title>Complete genome sequence of Haliscomenobacter hydrossis type strain (O).</title>
        <authorList>
            <consortium name="US DOE Joint Genome Institute (JGI-PGF)"/>
            <person name="Daligault H."/>
            <person name="Lapidus A."/>
            <person name="Zeytun A."/>
            <person name="Nolan M."/>
            <person name="Lucas S."/>
            <person name="Del Rio T.G."/>
            <person name="Tice H."/>
            <person name="Cheng J.F."/>
            <person name="Tapia R."/>
            <person name="Han C."/>
            <person name="Goodwin L."/>
            <person name="Pitluck S."/>
            <person name="Liolios K."/>
            <person name="Pagani I."/>
            <person name="Ivanova N."/>
            <person name="Huntemann M."/>
            <person name="Mavromatis K."/>
            <person name="Mikhailova N."/>
            <person name="Pati A."/>
            <person name="Chen A."/>
            <person name="Palaniappan K."/>
            <person name="Land M."/>
            <person name="Hauser L."/>
            <person name="Brambilla E.M."/>
            <person name="Rohde M."/>
            <person name="Verbarg S."/>
            <person name="Goker M."/>
            <person name="Bristow J."/>
            <person name="Eisen J.A."/>
            <person name="Markowitz V."/>
            <person name="Hugenholtz P."/>
            <person name="Kyrpides N.C."/>
            <person name="Klenk H.P."/>
            <person name="Woyke T."/>
        </authorList>
    </citation>
    <scope>NUCLEOTIDE SEQUENCE [LARGE SCALE GENOMIC DNA]</scope>
    <source>
        <strain evidence="4">ATCC 27775 / DSM 1100 / LMG 10767 / O</strain>
    </source>
</reference>
<dbReference type="CDD" id="cd08547">
    <property type="entry name" value="Type_II_cohesin"/>
    <property type="match status" value="1"/>
</dbReference>